<dbReference type="EMBL" id="PEIB01000005">
    <property type="protein sequence ID" value="RXJ73932.1"/>
    <property type="molecule type" value="Genomic_DNA"/>
</dbReference>
<organism evidence="7 8">
    <name type="scientific">Veronia nyctiphanis</name>
    <dbReference type="NCBI Taxonomy" id="1278244"/>
    <lineage>
        <taxon>Bacteria</taxon>
        <taxon>Pseudomonadati</taxon>
        <taxon>Pseudomonadota</taxon>
        <taxon>Gammaproteobacteria</taxon>
        <taxon>Vibrionales</taxon>
        <taxon>Vibrionaceae</taxon>
        <taxon>Veronia</taxon>
    </lineage>
</organism>
<evidence type="ECO:0000256" key="6">
    <source>
        <dbReference type="ARBA" id="ARBA00048807"/>
    </source>
</evidence>
<dbReference type="SUPFAM" id="SSF55620">
    <property type="entry name" value="Tetrahydrobiopterin biosynthesis enzymes-like"/>
    <property type="match status" value="2"/>
</dbReference>
<evidence type="ECO:0000256" key="5">
    <source>
        <dbReference type="ARBA" id="ARBA00031449"/>
    </source>
</evidence>
<dbReference type="GO" id="GO:0070497">
    <property type="term" value="F:6-carboxytetrahydropterin synthase activity"/>
    <property type="evidence" value="ECO:0007669"/>
    <property type="project" value="UniProtKB-EC"/>
</dbReference>
<evidence type="ECO:0000256" key="4">
    <source>
        <dbReference type="ARBA" id="ARBA00018141"/>
    </source>
</evidence>
<dbReference type="Proteomes" id="UP000290287">
    <property type="component" value="Unassembled WGS sequence"/>
</dbReference>
<proteinExistence type="inferred from homology"/>
<protein>
    <recommendedName>
        <fullName evidence="4">6-carboxy-5,6,7,8-tetrahydropterin synthase</fullName>
        <ecNumber evidence="3">4.1.2.50</ecNumber>
    </recommendedName>
    <alternativeName>
        <fullName evidence="5">Queuosine biosynthesis protein QueD</fullName>
    </alternativeName>
</protein>
<dbReference type="RefSeq" id="WP_129121608.1">
    <property type="nucleotide sequence ID" value="NZ_PEIB01000005.1"/>
</dbReference>
<evidence type="ECO:0000256" key="3">
    <source>
        <dbReference type="ARBA" id="ARBA00012982"/>
    </source>
</evidence>
<comment type="caution">
    <text evidence="7">The sequence shown here is derived from an EMBL/GenBank/DDBJ whole genome shotgun (WGS) entry which is preliminary data.</text>
</comment>
<dbReference type="UniPathway" id="UPA00391"/>
<sequence length="296" mass="33685">MSSPQWSTLFIKGFTVIDSSFASKTRGLVGESWLVDITLKGTLNDESMIFDFGLVKKHIKSIIDEVADHKLIIPATCSGIEVVRENDTTSVTADFDNENNFVVKAPENAFYFIDEDEVSASCIQVDLERKILAKMPANVTEVSIVLRTEALGDAPYYHYSHGLKKHQGNCQRIVHGHRSKIEIYEDGVRSDSLQRHWEKRWQDIYLVSEEDINGYQSWQHTEVENQTFIHSSYSSSEGDFELLVHKSKCEVIPTDTTVEFLAEYIAHESLKKSQCSRLEVFAYEGIEKGAYVELTQ</sequence>
<evidence type="ECO:0000313" key="7">
    <source>
        <dbReference type="EMBL" id="RXJ73932.1"/>
    </source>
</evidence>
<dbReference type="OrthoDB" id="5820615at2"/>
<dbReference type="Pfam" id="PF01242">
    <property type="entry name" value="PTPS"/>
    <property type="match status" value="1"/>
</dbReference>
<evidence type="ECO:0000256" key="2">
    <source>
        <dbReference type="ARBA" id="ARBA00008900"/>
    </source>
</evidence>
<accession>A0A4Q0YRZ1</accession>
<gene>
    <name evidence="7" type="ORF">CS022_06525</name>
</gene>
<dbReference type="AlphaFoldDB" id="A0A4Q0YRZ1"/>
<comment type="pathway">
    <text evidence="1">Purine metabolism; 7-cyano-7-deazaguanine biosynthesis.</text>
</comment>
<comment type="similarity">
    <text evidence="2">Belongs to the PTPS family. QueD subfamily.</text>
</comment>
<evidence type="ECO:0000313" key="8">
    <source>
        <dbReference type="Proteomes" id="UP000290287"/>
    </source>
</evidence>
<dbReference type="Gene3D" id="3.30.479.10">
    <property type="entry name" value="6-pyruvoyl tetrahydropterin synthase/QueD"/>
    <property type="match status" value="2"/>
</dbReference>
<keyword evidence="8" id="KW-1185">Reference proteome</keyword>
<dbReference type="InterPro" id="IPR007115">
    <property type="entry name" value="6-PTP_synth/QueD"/>
</dbReference>
<evidence type="ECO:0000256" key="1">
    <source>
        <dbReference type="ARBA" id="ARBA00005061"/>
    </source>
</evidence>
<comment type="catalytic activity">
    <reaction evidence="6">
        <text>7,8-dihydroneopterin 3'-triphosphate + H2O = 6-carboxy-5,6,7,8-tetrahydropterin + triphosphate + acetaldehyde + 2 H(+)</text>
        <dbReference type="Rhea" id="RHEA:27966"/>
        <dbReference type="ChEBI" id="CHEBI:15343"/>
        <dbReference type="ChEBI" id="CHEBI:15377"/>
        <dbReference type="ChEBI" id="CHEBI:15378"/>
        <dbReference type="ChEBI" id="CHEBI:18036"/>
        <dbReference type="ChEBI" id="CHEBI:58462"/>
        <dbReference type="ChEBI" id="CHEBI:61032"/>
        <dbReference type="EC" id="4.1.2.50"/>
    </reaction>
</comment>
<dbReference type="EC" id="4.1.2.50" evidence="3"/>
<reference evidence="7 8" key="1">
    <citation type="submission" date="2017-10" db="EMBL/GenBank/DDBJ databases">
        <title>Nyctiphanis sp. nov., isolated from the stomach of the euphausiid Nyctiphanes simplex (Hansen, 1911) in the Gulf of California.</title>
        <authorList>
            <person name="Gomez-Gil B."/>
            <person name="Aguilar-Mendez M."/>
            <person name="Lopez-Cortes A."/>
            <person name="Gomez-Gutierrez J."/>
            <person name="Roque A."/>
            <person name="Lang E."/>
            <person name="Gonzalez-Castillo A."/>
        </authorList>
    </citation>
    <scope>NUCLEOTIDE SEQUENCE [LARGE SCALE GENOMIC DNA]</scope>
    <source>
        <strain evidence="7 8">CAIM 600</strain>
    </source>
</reference>
<dbReference type="InterPro" id="IPR038418">
    <property type="entry name" value="6-PTP_synth/QueD_sf"/>
</dbReference>
<name>A0A4Q0YRZ1_9GAMM</name>